<dbReference type="EMBL" id="JYDT01000182">
    <property type="protein sequence ID" value="KRY82248.1"/>
    <property type="molecule type" value="Genomic_DNA"/>
</dbReference>
<feature type="domain" description="Integrase catalytic" evidence="2">
    <location>
        <begin position="378"/>
        <end position="576"/>
    </location>
</feature>
<dbReference type="Gene3D" id="3.30.420.10">
    <property type="entry name" value="Ribonuclease H-like superfamily/Ribonuclease H"/>
    <property type="match status" value="1"/>
</dbReference>
<dbReference type="InterPro" id="IPR001584">
    <property type="entry name" value="Integrase_cat-core"/>
</dbReference>
<feature type="region of interest" description="Disordered" evidence="1">
    <location>
        <begin position="279"/>
        <end position="338"/>
    </location>
</feature>
<dbReference type="Proteomes" id="UP000054995">
    <property type="component" value="Unassembled WGS sequence"/>
</dbReference>
<dbReference type="PANTHER" id="PTHR37984">
    <property type="entry name" value="PROTEIN CBG26694"/>
    <property type="match status" value="1"/>
</dbReference>
<dbReference type="GO" id="GO:0003676">
    <property type="term" value="F:nucleic acid binding"/>
    <property type="evidence" value="ECO:0007669"/>
    <property type="project" value="InterPro"/>
</dbReference>
<protein>
    <submittedName>
        <fullName evidence="3">Retrovirus-related Pol polyprotein from transposon</fullName>
    </submittedName>
</protein>
<evidence type="ECO:0000259" key="2">
    <source>
        <dbReference type="PROSITE" id="PS50994"/>
    </source>
</evidence>
<name>A0A0V1F8E7_TRIPS</name>
<dbReference type="InterPro" id="IPR036397">
    <property type="entry name" value="RNaseH_sf"/>
</dbReference>
<dbReference type="OrthoDB" id="5832112at2759"/>
<dbReference type="SUPFAM" id="SSF53098">
    <property type="entry name" value="Ribonuclease H-like"/>
    <property type="match status" value="1"/>
</dbReference>
<dbReference type="InterPro" id="IPR012337">
    <property type="entry name" value="RNaseH-like_sf"/>
</dbReference>
<reference evidence="3 4" key="1">
    <citation type="submission" date="2015-01" db="EMBL/GenBank/DDBJ databases">
        <title>Evolution of Trichinella species and genotypes.</title>
        <authorList>
            <person name="Korhonen P.K."/>
            <person name="Edoardo P."/>
            <person name="Giuseppe L.R."/>
            <person name="Gasser R.B."/>
        </authorList>
    </citation>
    <scope>NUCLEOTIDE SEQUENCE [LARGE SCALE GENOMIC DNA]</scope>
    <source>
        <strain evidence="3">ISS470</strain>
    </source>
</reference>
<dbReference type="InterPro" id="IPR050951">
    <property type="entry name" value="Retrovirus_Pol_polyprotein"/>
</dbReference>
<dbReference type="GO" id="GO:0015074">
    <property type="term" value="P:DNA integration"/>
    <property type="evidence" value="ECO:0007669"/>
    <property type="project" value="InterPro"/>
</dbReference>
<feature type="region of interest" description="Disordered" evidence="1">
    <location>
        <begin position="591"/>
        <end position="684"/>
    </location>
</feature>
<dbReference type="Pfam" id="PF00665">
    <property type="entry name" value="rve"/>
    <property type="match status" value="1"/>
</dbReference>
<sequence length="684" mass="76115">MTITWCMKVRSGCRGAVYTNLEVNTVFRTIPHAETCAADDSLLYKIEKETLLNAAQGKKQSCCRKYTRKNAQVHPPAWKLLPQTVICYFETVLIPAVQGSFPGVNIQGCYFHFCLAVLRKVAELRLKTRVAESTSGDGVRQPLTLPGRTGVLRDAKGDVSTSLGYPALPTVSVRQEVHRPHRPQLSEMAAELCDPEGQVARWLERLAVFDFEVVHQSGRKHQNADVLSRRFCKQCGLEGSPVEVPVGALQLDAANPIKQWQESDKELQQIREWSTQRTWPLVAPEARPDSRAQRDHMSEVGDPRDTAAAGHLETEDPEDPGRRHQPAVGGPLGRGKDAAKATPAILLAPATGRRRGLVLGMPDVSARAVPTKKPQAPMQIQPVGYPFQLVGLDIVGPLEETQNGNRYILVVCDYFSKWLEAFALPNAKARTVAAALVNGLFCRYGAPETLHSDHDRNFESKLVKEVCQLFRVAKTQTTAYHPQSVGLSSAHHTTGATRSRVIFRREMRLPVDLVYSLPRGAPEESVGEHTRRMRQDLKQLYKAVRGRAGREQRRQKFWKDRKAHGPVPYEVQKKQVWNTYWVKEMKGRRWRNHGERGRPRYQPGCGTSCMTRGMSTGRAHNKGESGAADMDRANGIFPPENEEEREAERKGKAAANTSPSPNSEGRANSLAEETDEPACGTGSL</sequence>
<evidence type="ECO:0000313" key="4">
    <source>
        <dbReference type="Proteomes" id="UP000054995"/>
    </source>
</evidence>
<feature type="compositionally biased region" description="Polar residues" evidence="1">
    <location>
        <begin position="657"/>
        <end position="666"/>
    </location>
</feature>
<dbReference type="AlphaFoldDB" id="A0A0V1F8E7"/>
<organism evidence="3 4">
    <name type="scientific">Trichinella pseudospiralis</name>
    <name type="common">Parasitic roundworm</name>
    <dbReference type="NCBI Taxonomy" id="6337"/>
    <lineage>
        <taxon>Eukaryota</taxon>
        <taxon>Metazoa</taxon>
        <taxon>Ecdysozoa</taxon>
        <taxon>Nematoda</taxon>
        <taxon>Enoplea</taxon>
        <taxon>Dorylaimia</taxon>
        <taxon>Trichinellida</taxon>
        <taxon>Trichinellidae</taxon>
        <taxon>Trichinella</taxon>
    </lineage>
</organism>
<gene>
    <name evidence="3" type="primary">POL</name>
    <name evidence="3" type="ORF">T4D_10238</name>
</gene>
<evidence type="ECO:0000256" key="1">
    <source>
        <dbReference type="SAM" id="MobiDB-lite"/>
    </source>
</evidence>
<keyword evidence="4" id="KW-1185">Reference proteome</keyword>
<accession>A0A0V1F8E7</accession>
<dbReference type="PROSITE" id="PS50994">
    <property type="entry name" value="INTEGRASE"/>
    <property type="match status" value="1"/>
</dbReference>
<comment type="caution">
    <text evidence="3">The sequence shown here is derived from an EMBL/GenBank/DDBJ whole genome shotgun (WGS) entry which is preliminary data.</text>
</comment>
<feature type="compositionally biased region" description="Basic and acidic residues" evidence="1">
    <location>
        <begin position="286"/>
        <end position="305"/>
    </location>
</feature>
<evidence type="ECO:0000313" key="3">
    <source>
        <dbReference type="EMBL" id="KRY82248.1"/>
    </source>
</evidence>
<proteinExistence type="predicted"/>
<dbReference type="PANTHER" id="PTHR37984:SF15">
    <property type="entry name" value="INTEGRASE CATALYTIC DOMAIN-CONTAINING PROTEIN"/>
    <property type="match status" value="1"/>
</dbReference>